<name>A0A2T9Z5L5_9FUNG</name>
<comment type="caution">
    <text evidence="3">The sequence shown here is derived from an EMBL/GenBank/DDBJ whole genome shotgun (WGS) entry which is preliminary data.</text>
</comment>
<organism evidence="3 4">
    <name type="scientific">Furculomyces boomerangus</name>
    <dbReference type="NCBI Taxonomy" id="61424"/>
    <lineage>
        <taxon>Eukaryota</taxon>
        <taxon>Fungi</taxon>
        <taxon>Fungi incertae sedis</taxon>
        <taxon>Zoopagomycota</taxon>
        <taxon>Kickxellomycotina</taxon>
        <taxon>Harpellomycetes</taxon>
        <taxon>Harpellales</taxon>
        <taxon>Harpellaceae</taxon>
        <taxon>Furculomyces</taxon>
    </lineage>
</organism>
<reference evidence="3 4" key="1">
    <citation type="journal article" date="2018" name="MBio">
        <title>Comparative Genomics Reveals the Core Gene Toolbox for the Fungus-Insect Symbiosis.</title>
        <authorList>
            <person name="Wang Y."/>
            <person name="Stata M."/>
            <person name="Wang W."/>
            <person name="Stajich J.E."/>
            <person name="White M.M."/>
            <person name="Moncalvo J.M."/>
        </authorList>
    </citation>
    <scope>NUCLEOTIDE SEQUENCE [LARGE SCALE GENOMIC DNA]</scope>
    <source>
        <strain evidence="3 4">AUS-77-4</strain>
    </source>
</reference>
<evidence type="ECO:0000313" key="3">
    <source>
        <dbReference type="EMBL" id="PVU99887.1"/>
    </source>
</evidence>
<gene>
    <name evidence="3" type="ORF">BB559_000317</name>
</gene>
<evidence type="ECO:0000313" key="4">
    <source>
        <dbReference type="Proteomes" id="UP000245699"/>
    </source>
</evidence>
<dbReference type="Proteomes" id="UP000245699">
    <property type="component" value="Unassembled WGS sequence"/>
</dbReference>
<keyword evidence="2" id="KW-0472">Membrane</keyword>
<accession>A0A2T9Z5L5</accession>
<dbReference type="AlphaFoldDB" id="A0A2T9Z5L5"/>
<sequence length="322" mass="37601">MISLLFLFSDFSFFLLLSFLIFPILLTLFLRLLPKNLSFPDKSPFPFSPNSHFQTLPITEISAADPLHPLLYHRISLTPTFYKTKYLNSKLQPFQKRSLKLKAKHLLPNVSSPKSPKNKQKPPYHTECGNPRIYHILLFKLKRLNLSKKYKNPKHPILNNLNLLNPCKYIQTSFHNSLQYSSLEQNSDEFNYIQPNNLLPIQIPLTDPAFQEPLTIEPKLKSTFSDETLKHSQLDVQQLPFYNNTLQAGKNTESIENTFVNINNSQDHSNLHLHSTLKISNDNTADYRRKSPLNDIQQRLVYNIYQKYYGPPKQEIVSEYFH</sequence>
<feature type="transmembrane region" description="Helical" evidence="2">
    <location>
        <begin position="12"/>
        <end position="33"/>
    </location>
</feature>
<evidence type="ECO:0000256" key="1">
    <source>
        <dbReference type="SAM" id="MobiDB-lite"/>
    </source>
</evidence>
<keyword evidence="4" id="KW-1185">Reference proteome</keyword>
<feature type="region of interest" description="Disordered" evidence="1">
    <location>
        <begin position="108"/>
        <end position="127"/>
    </location>
</feature>
<keyword evidence="2" id="KW-0812">Transmembrane</keyword>
<dbReference type="EMBL" id="MBFT01000014">
    <property type="protein sequence ID" value="PVU99887.1"/>
    <property type="molecule type" value="Genomic_DNA"/>
</dbReference>
<proteinExistence type="predicted"/>
<evidence type="ECO:0000256" key="2">
    <source>
        <dbReference type="SAM" id="Phobius"/>
    </source>
</evidence>
<protein>
    <submittedName>
        <fullName evidence="3">Uncharacterized protein</fullName>
    </submittedName>
</protein>
<keyword evidence="2" id="KW-1133">Transmembrane helix</keyword>